<sequence length="294" mass="31988">MTENQLDTRQENEGTAVEAGSKATERFAASGKPTGTGVPKERVSLLAGALIKAANDIVVEHEVTYEEYNALKAWLIKVGNDGEWPLFLDVWLEHTVEDVNSQDRPGTKGTIEGPYYVPNSPVLDSPATVEMRDDEDGVPLQFSGQFTDTDGNPIQGAQLEIWHADSAGFYSQYAPGLPDWLFRANVQADSEGHFVLHTMRPAPYQIPTDGACGQLISAAGWHAWRPAHIHIKVSAPGYQPVTQQLYFPGDPHNADDIASAVKPELMLNTTPRTDGAAGEEASYDYVLAKVGQSK</sequence>
<feature type="compositionally biased region" description="Basic and acidic residues" evidence="7">
    <location>
        <begin position="1"/>
        <end position="12"/>
    </location>
</feature>
<comment type="similarity">
    <text evidence="2">Belongs to the intradiol ring-cleavage dioxygenase family.</text>
</comment>
<dbReference type="InterPro" id="IPR043029">
    <property type="entry name" value="1_2-CTD_multi_dom"/>
</dbReference>
<dbReference type="RefSeq" id="WP_058932639.1">
    <property type="nucleotide sequence ID" value="NZ_CP013747.1"/>
</dbReference>
<evidence type="ECO:0000259" key="8">
    <source>
        <dbReference type="Pfam" id="PF00775"/>
    </source>
</evidence>
<dbReference type="Gene3D" id="2.60.130.10">
    <property type="entry name" value="Aromatic compound dioxygenase"/>
    <property type="match status" value="1"/>
</dbReference>
<dbReference type="InterPro" id="IPR007535">
    <property type="entry name" value="Catechol_dOase_N"/>
</dbReference>
<feature type="region of interest" description="Disordered" evidence="7">
    <location>
        <begin position="1"/>
        <end position="39"/>
    </location>
</feature>
<dbReference type="InterPro" id="IPR012800">
    <property type="entry name" value="Cchol_dOase_actb"/>
</dbReference>
<dbReference type="GO" id="GO:0008199">
    <property type="term" value="F:ferric iron binding"/>
    <property type="evidence" value="ECO:0007669"/>
    <property type="project" value="InterPro"/>
</dbReference>
<dbReference type="SUPFAM" id="SSF49482">
    <property type="entry name" value="Aromatic compound dioxygenase"/>
    <property type="match status" value="1"/>
</dbReference>
<keyword evidence="3" id="KW-0479">Metal-binding</keyword>
<dbReference type="PANTHER" id="PTHR33711">
    <property type="entry name" value="DIOXYGENASE, PUTATIVE (AFU_ORTHOLOGUE AFUA_2G02910)-RELATED"/>
    <property type="match status" value="1"/>
</dbReference>
<dbReference type="GO" id="GO:0018576">
    <property type="term" value="F:catechol 1,2-dioxygenase activity"/>
    <property type="evidence" value="ECO:0007669"/>
    <property type="project" value="InterPro"/>
</dbReference>
<dbReference type="NCBIfam" id="TIGR02438">
    <property type="entry name" value="catachol_actin"/>
    <property type="match status" value="1"/>
</dbReference>
<evidence type="ECO:0000256" key="2">
    <source>
        <dbReference type="ARBA" id="ARBA00007825"/>
    </source>
</evidence>
<evidence type="ECO:0000313" key="10">
    <source>
        <dbReference type="EMBL" id="ALV43637.1"/>
    </source>
</evidence>
<evidence type="ECO:0000313" key="11">
    <source>
        <dbReference type="Proteomes" id="UP000065151"/>
    </source>
</evidence>
<feature type="domain" description="Intradiol ring-cleavage dioxygenases" evidence="8">
    <location>
        <begin position="111"/>
        <end position="287"/>
    </location>
</feature>
<accession>A0A0U3QVC0</accession>
<keyword evidence="6" id="KW-0408">Iron</keyword>
<dbReference type="AlphaFoldDB" id="A0A0U3QVC0"/>
<proteinExistence type="inferred from homology"/>
<keyword evidence="4 10" id="KW-0223">Dioxygenase</keyword>
<evidence type="ECO:0000256" key="6">
    <source>
        <dbReference type="ARBA" id="ARBA00023004"/>
    </source>
</evidence>
<evidence type="ECO:0000256" key="7">
    <source>
        <dbReference type="SAM" id="MobiDB-lite"/>
    </source>
</evidence>
<dbReference type="KEGG" id="psul:AU252_22730"/>
<evidence type="ECO:0000256" key="4">
    <source>
        <dbReference type="ARBA" id="ARBA00022964"/>
    </source>
</evidence>
<reference evidence="10 11" key="1">
    <citation type="submission" date="2015-12" db="EMBL/GenBank/DDBJ databases">
        <authorList>
            <person name="Shamseldin A."/>
            <person name="Moawad H."/>
            <person name="Abd El-Rahim W.M."/>
            <person name="Sadowsky M.J."/>
        </authorList>
    </citation>
    <scope>NUCLEOTIDE SEQUENCE [LARGE SCALE GENOMIC DNA]</scope>
    <source>
        <strain evidence="10 11">Ar51</strain>
    </source>
</reference>
<dbReference type="Proteomes" id="UP000065151">
    <property type="component" value="Chromosome"/>
</dbReference>
<dbReference type="Gene3D" id="6.10.10.40">
    <property type="entry name" value="Catechol 1,2-dioxygenase multimerisation domain-like"/>
    <property type="match status" value="1"/>
</dbReference>
<organism evidence="10">
    <name type="scientific">Pseudarthrobacter sulfonivorans</name>
    <dbReference type="NCBI Taxonomy" id="121292"/>
    <lineage>
        <taxon>Bacteria</taxon>
        <taxon>Bacillati</taxon>
        <taxon>Actinomycetota</taxon>
        <taxon>Actinomycetes</taxon>
        <taxon>Micrococcales</taxon>
        <taxon>Micrococcaceae</taxon>
        <taxon>Pseudarthrobacter</taxon>
    </lineage>
</organism>
<dbReference type="InterPro" id="IPR050770">
    <property type="entry name" value="Intradiol_RC_Dioxygenase"/>
</dbReference>
<dbReference type="GO" id="GO:0009712">
    <property type="term" value="P:catechol-containing compound metabolic process"/>
    <property type="evidence" value="ECO:0007669"/>
    <property type="project" value="InterPro"/>
</dbReference>
<dbReference type="InterPro" id="IPR015889">
    <property type="entry name" value="Intradiol_dOase_core"/>
</dbReference>
<comment type="cofactor">
    <cofactor evidence="1">
        <name>Fe(3+)</name>
        <dbReference type="ChEBI" id="CHEBI:29034"/>
    </cofactor>
</comment>
<dbReference type="STRING" id="121292.AU252_22730"/>
<name>A0A0U3QVC0_9MICC</name>
<keyword evidence="5" id="KW-0560">Oxidoreductase</keyword>
<dbReference type="InterPro" id="IPR000627">
    <property type="entry name" value="Intradiol_dOase_C"/>
</dbReference>
<evidence type="ECO:0000256" key="1">
    <source>
        <dbReference type="ARBA" id="ARBA00001965"/>
    </source>
</evidence>
<dbReference type="PANTHER" id="PTHR33711:SF7">
    <property type="entry name" value="INTRADIOL RING-CLEAVAGE DIOXYGENASES DOMAIN-CONTAINING PROTEIN-RELATED"/>
    <property type="match status" value="1"/>
</dbReference>
<gene>
    <name evidence="10" type="ORF">AU252_22730</name>
</gene>
<evidence type="ECO:0000259" key="9">
    <source>
        <dbReference type="Pfam" id="PF04444"/>
    </source>
</evidence>
<feature type="domain" description="Catechol dioxygenase N-terminal" evidence="9">
    <location>
        <begin position="41"/>
        <end position="106"/>
    </location>
</feature>
<dbReference type="Pfam" id="PF00775">
    <property type="entry name" value="Dioxygenase_C"/>
    <property type="match status" value="1"/>
</dbReference>
<protein>
    <submittedName>
        <fullName evidence="10">Catechol 1,2-dioxygenase</fullName>
    </submittedName>
</protein>
<evidence type="ECO:0000256" key="5">
    <source>
        <dbReference type="ARBA" id="ARBA00023002"/>
    </source>
</evidence>
<dbReference type="Pfam" id="PF04444">
    <property type="entry name" value="Dioxygenase_N"/>
    <property type="match status" value="1"/>
</dbReference>
<dbReference type="EMBL" id="CP013747">
    <property type="protein sequence ID" value="ALV43637.1"/>
    <property type="molecule type" value="Genomic_DNA"/>
</dbReference>
<evidence type="ECO:0000256" key="3">
    <source>
        <dbReference type="ARBA" id="ARBA00022723"/>
    </source>
</evidence>